<name>A0A7W7YK55_9BACT</name>
<protein>
    <recommendedName>
        <fullName evidence="3">Tir chaperone protein (CesT) family protein</fullName>
    </recommendedName>
</protein>
<accession>A0A7W7YK55</accession>
<proteinExistence type="predicted"/>
<evidence type="ECO:0008006" key="3">
    <source>
        <dbReference type="Google" id="ProtNLM"/>
    </source>
</evidence>
<dbReference type="Gene3D" id="3.30.1460.10">
    <property type="match status" value="1"/>
</dbReference>
<dbReference type="Proteomes" id="UP000534294">
    <property type="component" value="Unassembled WGS sequence"/>
</dbReference>
<reference evidence="1 2" key="1">
    <citation type="submission" date="2020-08" db="EMBL/GenBank/DDBJ databases">
        <title>Genomic Encyclopedia of Type Strains, Phase IV (KMG-IV): sequencing the most valuable type-strain genomes for metagenomic binning, comparative biology and taxonomic classification.</title>
        <authorList>
            <person name="Goeker M."/>
        </authorList>
    </citation>
    <scope>NUCLEOTIDE SEQUENCE [LARGE SCALE GENOMIC DNA]</scope>
    <source>
        <strain evidence="1 2">DSM 12251</strain>
    </source>
</reference>
<organism evidence="1 2">
    <name type="scientific">Prosthecobacter dejongeii</name>
    <dbReference type="NCBI Taxonomy" id="48465"/>
    <lineage>
        <taxon>Bacteria</taxon>
        <taxon>Pseudomonadati</taxon>
        <taxon>Verrucomicrobiota</taxon>
        <taxon>Verrucomicrobiia</taxon>
        <taxon>Verrucomicrobiales</taxon>
        <taxon>Verrucomicrobiaceae</taxon>
        <taxon>Prosthecobacter</taxon>
    </lineage>
</organism>
<gene>
    <name evidence="1" type="ORF">HNQ64_001954</name>
</gene>
<dbReference type="Pfam" id="PF05932">
    <property type="entry name" value="CesT"/>
    <property type="match status" value="1"/>
</dbReference>
<evidence type="ECO:0000313" key="1">
    <source>
        <dbReference type="EMBL" id="MBB5037705.1"/>
    </source>
</evidence>
<dbReference type="GO" id="GO:0030254">
    <property type="term" value="P:protein secretion by the type III secretion system"/>
    <property type="evidence" value="ECO:0007669"/>
    <property type="project" value="InterPro"/>
</dbReference>
<dbReference type="SUPFAM" id="SSF69635">
    <property type="entry name" value="Type III secretory system chaperone-like"/>
    <property type="match status" value="1"/>
</dbReference>
<keyword evidence="2" id="KW-1185">Reference proteome</keyword>
<dbReference type="InterPro" id="IPR010261">
    <property type="entry name" value="Tir_chaperone"/>
</dbReference>
<dbReference type="EMBL" id="JACHIF010000003">
    <property type="protein sequence ID" value="MBB5037705.1"/>
    <property type="molecule type" value="Genomic_DNA"/>
</dbReference>
<dbReference type="RefSeq" id="WP_184207830.1">
    <property type="nucleotide sequence ID" value="NZ_JACHIF010000003.1"/>
</dbReference>
<dbReference type="AlphaFoldDB" id="A0A7W7YK55"/>
<sequence length="155" mass="16922">MLPIEEINTLVAEAGPLDSEILSVSRIADNAWAIEYEPVMVELEYDASRGRLLLQTEIGVVPEEQKTQLLSAMLNVSFLWRESGGLHLAMAGREGAAMMMVDLAGDELTTPSIATVAGNLVERVLIWRGIFASAMKTNQENTAMPSAMNQAFIRV</sequence>
<dbReference type="CDD" id="cd16364">
    <property type="entry name" value="T3SC_I-like"/>
    <property type="match status" value="1"/>
</dbReference>
<comment type="caution">
    <text evidence="1">The sequence shown here is derived from an EMBL/GenBank/DDBJ whole genome shotgun (WGS) entry which is preliminary data.</text>
</comment>
<evidence type="ECO:0000313" key="2">
    <source>
        <dbReference type="Proteomes" id="UP000534294"/>
    </source>
</evidence>